<dbReference type="SUPFAM" id="SSF48371">
    <property type="entry name" value="ARM repeat"/>
    <property type="match status" value="1"/>
</dbReference>
<dbReference type="GO" id="GO:0005634">
    <property type="term" value="C:nucleus"/>
    <property type="evidence" value="ECO:0007669"/>
    <property type="project" value="UniProtKB-SubCell"/>
</dbReference>
<dbReference type="GO" id="GO:0006281">
    <property type="term" value="P:DNA repair"/>
    <property type="evidence" value="ECO:0007669"/>
    <property type="project" value="TreeGrafter"/>
</dbReference>
<dbReference type="OrthoDB" id="200660at2759"/>
<dbReference type="EMBL" id="KZ308595">
    <property type="protein sequence ID" value="KAG8232120.1"/>
    <property type="molecule type" value="Genomic_DNA"/>
</dbReference>
<keyword evidence="4" id="KW-0539">Nucleus</keyword>
<evidence type="ECO:0000313" key="6">
    <source>
        <dbReference type="EMBL" id="KAG8232120.1"/>
    </source>
</evidence>
<feature type="non-terminal residue" evidence="6">
    <location>
        <position position="1"/>
    </location>
</feature>
<proteinExistence type="predicted"/>
<dbReference type="GO" id="GO:0000785">
    <property type="term" value="C:chromatin"/>
    <property type="evidence" value="ECO:0007669"/>
    <property type="project" value="TreeGrafter"/>
</dbReference>
<dbReference type="GO" id="GO:0007064">
    <property type="term" value="P:mitotic sister chromatid cohesion"/>
    <property type="evidence" value="ECO:0007669"/>
    <property type="project" value="InterPro"/>
</dbReference>
<dbReference type="PANTHER" id="PTHR12663:SF0">
    <property type="entry name" value="PRECOCIOUS DISSOCIATION OF SISTERS 5, ISOFORM A"/>
    <property type="match status" value="1"/>
</dbReference>
<name>A0A8K0KC07_LADFU</name>
<dbReference type="Gene3D" id="1.25.10.10">
    <property type="entry name" value="Leucine-rich Repeat Variant"/>
    <property type="match status" value="1"/>
</dbReference>
<evidence type="ECO:0000256" key="2">
    <source>
        <dbReference type="ARBA" id="ARBA00022618"/>
    </source>
</evidence>
<evidence type="ECO:0000313" key="7">
    <source>
        <dbReference type="Proteomes" id="UP000792457"/>
    </source>
</evidence>
<keyword evidence="7" id="KW-1185">Reference proteome</keyword>
<dbReference type="PANTHER" id="PTHR12663">
    <property type="entry name" value="ANDROGEN INDUCED INHIBITOR OF PROLIFERATION AS3 / PDS5-RELATED"/>
    <property type="match status" value="1"/>
</dbReference>
<keyword evidence="3" id="KW-0498">Mitosis</keyword>
<keyword evidence="5" id="KW-0131">Cell cycle</keyword>
<dbReference type="InterPro" id="IPR011989">
    <property type="entry name" value="ARM-like"/>
</dbReference>
<evidence type="ECO:0000256" key="3">
    <source>
        <dbReference type="ARBA" id="ARBA00022776"/>
    </source>
</evidence>
<reference evidence="6" key="2">
    <citation type="submission" date="2017-10" db="EMBL/GenBank/DDBJ databases">
        <title>Ladona fulva Genome sequencing and assembly.</title>
        <authorList>
            <person name="Murali S."/>
            <person name="Richards S."/>
            <person name="Bandaranaike D."/>
            <person name="Bellair M."/>
            <person name="Blankenburg K."/>
            <person name="Chao H."/>
            <person name="Dinh H."/>
            <person name="Doddapaneni H."/>
            <person name="Dugan-Rocha S."/>
            <person name="Elkadiri S."/>
            <person name="Gnanaolivu R."/>
            <person name="Hernandez B."/>
            <person name="Skinner E."/>
            <person name="Javaid M."/>
            <person name="Lee S."/>
            <person name="Li M."/>
            <person name="Ming W."/>
            <person name="Munidasa M."/>
            <person name="Muniz J."/>
            <person name="Nguyen L."/>
            <person name="Hughes D."/>
            <person name="Osuji N."/>
            <person name="Pu L.-L."/>
            <person name="Puazo M."/>
            <person name="Qu C."/>
            <person name="Quiroz J."/>
            <person name="Raj R."/>
            <person name="Weissenberger G."/>
            <person name="Xin Y."/>
            <person name="Zou X."/>
            <person name="Han Y."/>
            <person name="Worley K."/>
            <person name="Muzny D."/>
            <person name="Gibbs R."/>
        </authorList>
    </citation>
    <scope>NUCLEOTIDE SEQUENCE</scope>
    <source>
        <strain evidence="6">Sampled in the wild</strain>
    </source>
</reference>
<dbReference type="Proteomes" id="UP000792457">
    <property type="component" value="Unassembled WGS sequence"/>
</dbReference>
<accession>A0A8K0KC07</accession>
<evidence type="ECO:0000256" key="5">
    <source>
        <dbReference type="ARBA" id="ARBA00023306"/>
    </source>
</evidence>
<dbReference type="GO" id="GO:0051301">
    <property type="term" value="P:cell division"/>
    <property type="evidence" value="ECO:0007669"/>
    <property type="project" value="UniProtKB-KW"/>
</dbReference>
<dbReference type="InterPro" id="IPR039776">
    <property type="entry name" value="Pds5"/>
</dbReference>
<dbReference type="InterPro" id="IPR016024">
    <property type="entry name" value="ARM-type_fold"/>
</dbReference>
<dbReference type="Pfam" id="PF20168">
    <property type="entry name" value="PDS5"/>
    <property type="match status" value="1"/>
</dbReference>
<protein>
    <submittedName>
        <fullName evidence="6">Uncharacterized protein</fullName>
    </submittedName>
</protein>
<organism evidence="6 7">
    <name type="scientific">Ladona fulva</name>
    <name type="common">Scarce chaser dragonfly</name>
    <name type="synonym">Libellula fulva</name>
    <dbReference type="NCBI Taxonomy" id="123851"/>
    <lineage>
        <taxon>Eukaryota</taxon>
        <taxon>Metazoa</taxon>
        <taxon>Ecdysozoa</taxon>
        <taxon>Arthropoda</taxon>
        <taxon>Hexapoda</taxon>
        <taxon>Insecta</taxon>
        <taxon>Pterygota</taxon>
        <taxon>Palaeoptera</taxon>
        <taxon>Odonata</taxon>
        <taxon>Epiprocta</taxon>
        <taxon>Anisoptera</taxon>
        <taxon>Libelluloidea</taxon>
        <taxon>Libellulidae</taxon>
        <taxon>Ladona</taxon>
    </lineage>
</organism>
<comment type="subcellular location">
    <subcellularLocation>
        <location evidence="1">Nucleus</location>
    </subcellularLocation>
</comment>
<sequence>MSEGDAIVYPPGCSPISEDMELPTLTKRLKQVFEFLFNQLNMLKSSIPQKRTVCEKVLEQLITENFSHFYRLTIDLHVPVISLFRLILSTAQITTSMVIQGYLAELLGILLHELAQVPDEFIKMIFYSLKDKIKSTNRAAYEITRIMIQKHTDILAPAIGKLLVKELFGTFSCERTYGSPIDAKQNSLPTHWMSRLWKLHSICGEVAMPVMLRLESALTTPNVDHLTTLVRFLARLFSTHCQVPAHREYFCLWRAFLGRFSDQNLRVRMVCLQQVPLLFEMKELRDDLLWTLSKRQHDPSHKIRIALIQELSRIMQKHPSIVNSAVEDIFSIVERMRLDKEVAVRMAALQEMGGMFSFFQDIQRGEPQEDHSYALKMVMKYPKHILLNFWMKPPFWMEDRLCVIEQLCTHLLPVEMNPVERMRRLLEMWISFESHICKTFIEITFLQSQIREHLVNVIKFLTESKVPHSKEERQAVLSALAIAPHLTLAKEAALHTVISFAVRVRRNEQSLRATETILYSTSCKETMEAMKTLLDVFKLPRDMRILLYLAADLIMDKDSLKVIIKELDDLLQGNSALCNVMDVDTYSTKEKIFHLLQGICHSNPRYFLDEDVMVVLTNWLQSQDIDLLLNTLKLMSNMKPQEISIREQFPQVIEELVKVCHKSCNGLNISLAKWVIRSVKTLGVDIEILRPIFHKIFE</sequence>
<evidence type="ECO:0000256" key="4">
    <source>
        <dbReference type="ARBA" id="ARBA00023242"/>
    </source>
</evidence>
<comment type="caution">
    <text evidence="6">The sequence shown here is derived from an EMBL/GenBank/DDBJ whole genome shotgun (WGS) entry which is preliminary data.</text>
</comment>
<dbReference type="AlphaFoldDB" id="A0A8K0KC07"/>
<evidence type="ECO:0000256" key="1">
    <source>
        <dbReference type="ARBA" id="ARBA00004123"/>
    </source>
</evidence>
<gene>
    <name evidence="6" type="ORF">J437_LFUL012129</name>
</gene>
<reference evidence="6" key="1">
    <citation type="submission" date="2013-04" db="EMBL/GenBank/DDBJ databases">
        <authorList>
            <person name="Qu J."/>
            <person name="Murali S.C."/>
            <person name="Bandaranaike D."/>
            <person name="Bellair M."/>
            <person name="Blankenburg K."/>
            <person name="Chao H."/>
            <person name="Dinh H."/>
            <person name="Doddapaneni H."/>
            <person name="Downs B."/>
            <person name="Dugan-Rocha S."/>
            <person name="Elkadiri S."/>
            <person name="Gnanaolivu R.D."/>
            <person name="Hernandez B."/>
            <person name="Javaid M."/>
            <person name="Jayaseelan J.C."/>
            <person name="Lee S."/>
            <person name="Li M."/>
            <person name="Ming W."/>
            <person name="Munidasa M."/>
            <person name="Muniz J."/>
            <person name="Nguyen L."/>
            <person name="Ongeri F."/>
            <person name="Osuji N."/>
            <person name="Pu L.-L."/>
            <person name="Puazo M."/>
            <person name="Qu C."/>
            <person name="Quiroz J."/>
            <person name="Raj R."/>
            <person name="Weissenberger G."/>
            <person name="Xin Y."/>
            <person name="Zou X."/>
            <person name="Han Y."/>
            <person name="Richards S."/>
            <person name="Worley K."/>
            <person name="Muzny D."/>
            <person name="Gibbs R."/>
        </authorList>
    </citation>
    <scope>NUCLEOTIDE SEQUENCE</scope>
    <source>
        <strain evidence="6">Sampled in the wild</strain>
    </source>
</reference>
<keyword evidence="2" id="KW-0132">Cell division</keyword>